<dbReference type="EMBL" id="KB933041">
    <property type="protein sequence ID" value="EOO01187.1"/>
    <property type="molecule type" value="Genomic_DNA"/>
</dbReference>
<gene>
    <name evidence="3" type="ORF">UCRPA7_3365</name>
</gene>
<evidence type="ECO:0000256" key="1">
    <source>
        <dbReference type="SAM" id="MobiDB-lite"/>
    </source>
</evidence>
<evidence type="ECO:0000313" key="3">
    <source>
        <dbReference type="EMBL" id="EOO01187.1"/>
    </source>
</evidence>
<feature type="compositionally biased region" description="Acidic residues" evidence="1">
    <location>
        <begin position="317"/>
        <end position="328"/>
    </location>
</feature>
<dbReference type="OrthoDB" id="342281at2759"/>
<dbReference type="GeneID" id="19323706"/>
<dbReference type="Gene3D" id="2.60.120.260">
    <property type="entry name" value="Galactose-binding domain-like"/>
    <property type="match status" value="1"/>
</dbReference>
<dbReference type="Proteomes" id="UP000014074">
    <property type="component" value="Unassembled WGS sequence"/>
</dbReference>
<feature type="compositionally biased region" description="Basic and acidic residues" evidence="1">
    <location>
        <begin position="458"/>
        <end position="468"/>
    </location>
</feature>
<feature type="compositionally biased region" description="Polar residues" evidence="1">
    <location>
        <begin position="1"/>
        <end position="17"/>
    </location>
</feature>
<feature type="compositionally biased region" description="Basic and acidic residues" evidence="1">
    <location>
        <begin position="43"/>
        <end position="69"/>
    </location>
</feature>
<protein>
    <recommendedName>
        <fullName evidence="2">SUN domain-containing protein</fullName>
    </recommendedName>
</protein>
<feature type="compositionally biased region" description="Polar residues" evidence="1">
    <location>
        <begin position="269"/>
        <end position="281"/>
    </location>
</feature>
<feature type="compositionally biased region" description="Basic and acidic residues" evidence="1">
    <location>
        <begin position="402"/>
        <end position="412"/>
    </location>
</feature>
<dbReference type="eggNOG" id="ENOG502SU65">
    <property type="taxonomic scope" value="Eukaryota"/>
</dbReference>
<dbReference type="PROSITE" id="PS51469">
    <property type="entry name" value="SUN"/>
    <property type="match status" value="1"/>
</dbReference>
<reference evidence="4" key="1">
    <citation type="journal article" date="2013" name="Genome Announc.">
        <title>Draft genome sequence of the ascomycete Phaeoacremonium aleophilum strain UCR-PA7, a causal agent of the esca disease complex in grapevines.</title>
        <authorList>
            <person name="Blanco-Ulate B."/>
            <person name="Rolshausen P."/>
            <person name="Cantu D."/>
        </authorList>
    </citation>
    <scope>NUCLEOTIDE SEQUENCE [LARGE SCALE GENOMIC DNA]</scope>
    <source>
        <strain evidence="4">UCR-PA7</strain>
    </source>
</reference>
<feature type="domain" description="SUN" evidence="2">
    <location>
        <begin position="841"/>
        <end position="1037"/>
    </location>
</feature>
<dbReference type="KEGG" id="tmn:UCRPA7_3365"/>
<feature type="compositionally biased region" description="Polar residues" evidence="1">
    <location>
        <begin position="93"/>
        <end position="102"/>
    </location>
</feature>
<feature type="compositionally biased region" description="Basic and acidic residues" evidence="1">
    <location>
        <begin position="239"/>
        <end position="264"/>
    </location>
</feature>
<keyword evidence="4" id="KW-1185">Reference proteome</keyword>
<dbReference type="RefSeq" id="XP_007914165.1">
    <property type="nucleotide sequence ID" value="XM_007915974.1"/>
</dbReference>
<evidence type="ECO:0000259" key="2">
    <source>
        <dbReference type="PROSITE" id="PS51469"/>
    </source>
</evidence>
<feature type="compositionally biased region" description="Basic and acidic residues" evidence="1">
    <location>
        <begin position="367"/>
        <end position="391"/>
    </location>
</feature>
<feature type="compositionally biased region" description="Low complexity" evidence="1">
    <location>
        <begin position="210"/>
        <end position="226"/>
    </location>
</feature>
<sequence length="1042" mass="116157">MQNTTPNPAKYSTNYGSPATIMPVRRPGTYGTNLAGAFGNVLEKVRQDNADDEQARIQREAEEGGRKQDSSPIVEESSLPENPSSEPDLPSGAGSNQGSSDVSRAPTSEPAAPSDPPAAPSNDGAGSTPFPGRRQTRASVRAGSVQPVNTPSLRPGRSNRLQSEPIHSDAPTVKSYVEESGVFNKANVNTPVVPSSAASQQQERKDSVEPTPSRRSSRTAANTTTSGVQNPPVPANRRKLLDRIEERSKQLSEKIDEQPEKEAEAEASTKPTTNSSHTTGNPLLKPLPGLAPVRRRPGFGSLFGRLPDQPKPSDSASAEEEEEEDVDDINGKDPITTIRNNGATWRPPRPSSIFTVTPIAAGAANRVSREPTADPDRAARQRLADEREIQETRAMMQAAHATMDKIKRDKAQRASQSPLVDEAADHRRPNSVQKPAPLAFQRQNDQPVQRRHTPTPIPERESSVENNRDSPSPNRPRHHRTSTAGRNKPGKLDAFKALLRWLGGLTLIFIATRLVFFYTLPEEAYAGVRVNPYKPQWSRNPFHSIVAAIPWSVLHPLGCLSDNEYRAWGERMLQDYHLLEDHNRRIEAQHQQLEKLSKFLPKVVQMELGKDGKPKIPQDFWHALRGLIQEDSMILTLEKLKNGNSEISDYAWYAIKHRIQAEKLDLSGGNQKSNITALSVVDVEHITERTMSKSWETWVKQVEGNLENRLGSGVEERVLARMDEVLKDKLRDRATQEVPVPRDQFMQILYDEFSKHDKKIRTDLGEMETRLNAAIGNMQAAAHDSRHPGGFTREQVKGLVDDAVRKVWGDAQLEAMAKGKISAHYQDELSTQINVFDMGNHATVDRTRTSRTYQLPKQMKDESWWRRHRGPVVPLDAYAALTPWSGPGDCWCTAAAVKDKSAPADIAIMTGRRLVPQNLVVEHIDAGATIDPDATPRKLEVWAHIDDPVRRKTVEDWMFDIYPATKKDHVLLQDRFVKVGEFAYDRGFGKGGVQVFQMSRELLKMDAQTDHVVVRAVDNYGADHTCFYRLRLYGEITEAAAR</sequence>
<accession>R8BPB8</accession>
<organism evidence="3 4">
    <name type="scientific">Phaeoacremonium minimum (strain UCR-PA7)</name>
    <name type="common">Esca disease fungus</name>
    <name type="synonym">Togninia minima</name>
    <dbReference type="NCBI Taxonomy" id="1286976"/>
    <lineage>
        <taxon>Eukaryota</taxon>
        <taxon>Fungi</taxon>
        <taxon>Dikarya</taxon>
        <taxon>Ascomycota</taxon>
        <taxon>Pezizomycotina</taxon>
        <taxon>Sordariomycetes</taxon>
        <taxon>Sordariomycetidae</taxon>
        <taxon>Togniniales</taxon>
        <taxon>Togniniaceae</taxon>
        <taxon>Phaeoacremonium</taxon>
    </lineage>
</organism>
<dbReference type="AlphaFoldDB" id="R8BPB8"/>
<evidence type="ECO:0000313" key="4">
    <source>
        <dbReference type="Proteomes" id="UP000014074"/>
    </source>
</evidence>
<dbReference type="HOGENOM" id="CLU_293383_0_0_1"/>
<feature type="compositionally biased region" description="Polar residues" evidence="1">
    <location>
        <begin position="186"/>
        <end position="201"/>
    </location>
</feature>
<feature type="compositionally biased region" description="Low complexity" evidence="1">
    <location>
        <begin position="75"/>
        <end position="91"/>
    </location>
</feature>
<dbReference type="InterPro" id="IPR012919">
    <property type="entry name" value="SUN_dom"/>
</dbReference>
<name>R8BPB8_PHAM7</name>
<feature type="region of interest" description="Disordered" evidence="1">
    <location>
        <begin position="1"/>
        <end position="489"/>
    </location>
</feature>
<proteinExistence type="predicted"/>